<dbReference type="InterPro" id="IPR009081">
    <property type="entry name" value="PP-bd_ACP"/>
</dbReference>
<dbReference type="RefSeq" id="WP_344477801.1">
    <property type="nucleotide sequence ID" value="NZ_BAAASB010000008.1"/>
</dbReference>
<feature type="domain" description="Carrier" evidence="1">
    <location>
        <begin position="5"/>
        <end position="82"/>
    </location>
</feature>
<dbReference type="SUPFAM" id="SSF47336">
    <property type="entry name" value="ACP-like"/>
    <property type="match status" value="1"/>
</dbReference>
<proteinExistence type="predicted"/>
<dbReference type="InterPro" id="IPR036736">
    <property type="entry name" value="ACP-like_sf"/>
</dbReference>
<dbReference type="Pfam" id="PF00550">
    <property type="entry name" value="PP-binding"/>
    <property type="match status" value="1"/>
</dbReference>
<reference evidence="3" key="1">
    <citation type="journal article" date="2019" name="Int. J. Syst. Evol. Microbiol.">
        <title>The Global Catalogue of Microorganisms (GCM) 10K type strain sequencing project: providing services to taxonomists for standard genome sequencing and annotation.</title>
        <authorList>
            <consortium name="The Broad Institute Genomics Platform"/>
            <consortium name="The Broad Institute Genome Sequencing Center for Infectious Disease"/>
            <person name="Wu L."/>
            <person name="Ma J."/>
        </authorList>
    </citation>
    <scope>NUCLEOTIDE SEQUENCE [LARGE SCALE GENOMIC DNA]</scope>
    <source>
        <strain evidence="3">PCU 266</strain>
    </source>
</reference>
<dbReference type="Proteomes" id="UP001596160">
    <property type="component" value="Unassembled WGS sequence"/>
</dbReference>
<protein>
    <submittedName>
        <fullName evidence="2">Phosphopantetheine-binding protein</fullName>
    </submittedName>
</protein>
<keyword evidence="3" id="KW-1185">Reference proteome</keyword>
<evidence type="ECO:0000313" key="3">
    <source>
        <dbReference type="Proteomes" id="UP001596160"/>
    </source>
</evidence>
<accession>A0ABW0AE87</accession>
<evidence type="ECO:0000259" key="1">
    <source>
        <dbReference type="PROSITE" id="PS50075"/>
    </source>
</evidence>
<dbReference type="EMBL" id="JBHSKP010000005">
    <property type="protein sequence ID" value="MFC5152082.1"/>
    <property type="molecule type" value="Genomic_DNA"/>
</dbReference>
<name>A0ABW0AE87_9ACTN</name>
<evidence type="ECO:0000313" key="2">
    <source>
        <dbReference type="EMBL" id="MFC5152082.1"/>
    </source>
</evidence>
<organism evidence="2 3">
    <name type="scientific">Streptomyces amakusaensis</name>
    <dbReference type="NCBI Taxonomy" id="67271"/>
    <lineage>
        <taxon>Bacteria</taxon>
        <taxon>Bacillati</taxon>
        <taxon>Actinomycetota</taxon>
        <taxon>Actinomycetes</taxon>
        <taxon>Kitasatosporales</taxon>
        <taxon>Streptomycetaceae</taxon>
        <taxon>Streptomyces</taxon>
    </lineage>
</organism>
<comment type="caution">
    <text evidence="2">The sequence shown here is derived from an EMBL/GenBank/DDBJ whole genome shotgun (WGS) entry which is preliminary data.</text>
</comment>
<dbReference type="PROSITE" id="PS50075">
    <property type="entry name" value="CARRIER"/>
    <property type="match status" value="1"/>
</dbReference>
<gene>
    <name evidence="2" type="ORF">ACFPRH_10085</name>
</gene>
<sequence>MPTPTSIEQIKDRLASILSDKFGLPEDETRSGATFEELDIDSLITVELALILRKEVAVVVEEGEIKASFTLDDAAALIESKGPKL</sequence>
<dbReference type="Gene3D" id="1.10.1200.10">
    <property type="entry name" value="ACP-like"/>
    <property type="match status" value="1"/>
</dbReference>